<dbReference type="CDD" id="cd02440">
    <property type="entry name" value="AdoMet_MTases"/>
    <property type="match status" value="1"/>
</dbReference>
<dbReference type="InterPro" id="IPR050903">
    <property type="entry name" value="Bact_Chemotaxis_MeTrfase"/>
</dbReference>
<evidence type="ECO:0000313" key="8">
    <source>
        <dbReference type="EMBL" id="KAA9008006.1"/>
    </source>
</evidence>
<feature type="binding site" evidence="6">
    <location>
        <position position="82"/>
    </location>
    <ligand>
        <name>S-adenosyl-L-methionine</name>
        <dbReference type="ChEBI" id="CHEBI:59789"/>
    </ligand>
</feature>
<keyword evidence="9" id="KW-1185">Reference proteome</keyword>
<feature type="binding site" evidence="6">
    <location>
        <position position="152"/>
    </location>
    <ligand>
        <name>S-adenosyl-L-methionine</name>
        <dbReference type="ChEBI" id="CHEBI:59789"/>
    </ligand>
</feature>
<dbReference type="InterPro" id="IPR022642">
    <property type="entry name" value="CheR_C"/>
</dbReference>
<keyword evidence="2 5" id="KW-0489">Methyltransferase</keyword>
<evidence type="ECO:0000259" key="7">
    <source>
        <dbReference type="PROSITE" id="PS50123"/>
    </source>
</evidence>
<dbReference type="GO" id="GO:0032259">
    <property type="term" value="P:methylation"/>
    <property type="evidence" value="ECO:0007669"/>
    <property type="project" value="UniProtKB-KW"/>
</dbReference>
<sequence>MSAAGTARSATDHLDRFCRVVRATTGINLSESKRLMIEARLRKRLTALNLPTLDAYFAHLFEKGGLEAELPHVVEVITTNKTDFFREPDRYALLDDRLIPEAIAEQPRSQRVRFRLWSAAASTGAEAWSAAMLLHRAAQSEPRFDWAILGTDITRSVLETARRAVYPERELAPVPPDLRRACTMTGRGGRGEARARIVPELRARVRFAPLNLLSPPYAVDAGLDVIFLRNVLIYFERETQARVIDAVADHLRPGGHLIVGHSESMIVQRPGLSQRAPGVFRLEGVQR</sequence>
<dbReference type="InterPro" id="IPR029063">
    <property type="entry name" value="SAM-dependent_MTases_sf"/>
</dbReference>
<comment type="caution">
    <text evidence="8">The sequence shown here is derived from an EMBL/GenBank/DDBJ whole genome shotgun (WGS) entry which is preliminary data.</text>
</comment>
<dbReference type="AlphaFoldDB" id="A0A5J5GIE9"/>
<keyword evidence="3 5" id="KW-0808">Transferase</keyword>
<dbReference type="Gene3D" id="1.10.155.10">
    <property type="entry name" value="Chemotaxis receptor methyltransferase CheR, N-terminal domain"/>
    <property type="match status" value="1"/>
</dbReference>
<feature type="binding site" evidence="6">
    <location>
        <begin position="229"/>
        <end position="230"/>
    </location>
    <ligand>
        <name>S-adenosyl-L-methionine</name>
        <dbReference type="ChEBI" id="CHEBI:59789"/>
    </ligand>
</feature>
<protein>
    <recommendedName>
        <fullName evidence="5">Chemotaxis protein methyltransferase</fullName>
        <ecNumber evidence="5">2.1.1.80</ecNumber>
    </recommendedName>
</protein>
<dbReference type="EMBL" id="VYQE01000003">
    <property type="protein sequence ID" value="KAA9008006.1"/>
    <property type="molecule type" value="Genomic_DNA"/>
</dbReference>
<dbReference type="InterPro" id="IPR036804">
    <property type="entry name" value="CheR_N_sf"/>
</dbReference>
<dbReference type="PANTHER" id="PTHR24422:SF26">
    <property type="entry name" value="CHEMOTAXIS PROTEIN METHYLTRANSFERASE"/>
    <property type="match status" value="1"/>
</dbReference>
<dbReference type="PRINTS" id="PR00996">
    <property type="entry name" value="CHERMTFRASE"/>
</dbReference>
<evidence type="ECO:0000256" key="5">
    <source>
        <dbReference type="PIRNR" id="PIRNR000410"/>
    </source>
</evidence>
<evidence type="ECO:0000256" key="1">
    <source>
        <dbReference type="ARBA" id="ARBA00001541"/>
    </source>
</evidence>
<evidence type="ECO:0000313" key="9">
    <source>
        <dbReference type="Proteomes" id="UP000326554"/>
    </source>
</evidence>
<dbReference type="PIRSF" id="PIRSF000410">
    <property type="entry name" value="CheR"/>
    <property type="match status" value="1"/>
</dbReference>
<dbReference type="Pfam" id="PF03705">
    <property type="entry name" value="CheR_N"/>
    <property type="match status" value="1"/>
</dbReference>
<comment type="function">
    <text evidence="5">Methylation of the membrane-bound methyl-accepting chemotaxis proteins (MCP) to form gamma-glutamyl methyl ester residues in MCP.</text>
</comment>
<evidence type="ECO:0000256" key="3">
    <source>
        <dbReference type="ARBA" id="ARBA00022679"/>
    </source>
</evidence>
<evidence type="ECO:0000256" key="4">
    <source>
        <dbReference type="ARBA" id="ARBA00022691"/>
    </source>
</evidence>
<keyword evidence="4 5" id="KW-0949">S-adenosyl-L-methionine</keyword>
<name>A0A5J5GIE9_9RHOB</name>
<dbReference type="InterPro" id="IPR026024">
    <property type="entry name" value="Chemotaxis_MeTrfase_CheR"/>
</dbReference>
<organism evidence="8 9">
    <name type="scientific">Histidinibacterium aquaticum</name>
    <dbReference type="NCBI Taxonomy" id="2613962"/>
    <lineage>
        <taxon>Bacteria</taxon>
        <taxon>Pseudomonadati</taxon>
        <taxon>Pseudomonadota</taxon>
        <taxon>Alphaproteobacteria</taxon>
        <taxon>Rhodobacterales</taxon>
        <taxon>Paracoccaceae</taxon>
        <taxon>Histidinibacterium</taxon>
    </lineage>
</organism>
<dbReference type="PANTHER" id="PTHR24422">
    <property type="entry name" value="CHEMOTAXIS PROTEIN METHYLTRANSFERASE"/>
    <property type="match status" value="1"/>
</dbReference>
<feature type="binding site" evidence="6">
    <location>
        <position position="80"/>
    </location>
    <ligand>
        <name>S-adenosyl-L-methionine</name>
        <dbReference type="ChEBI" id="CHEBI:59789"/>
    </ligand>
</feature>
<dbReference type="InterPro" id="IPR000780">
    <property type="entry name" value="CheR_MeTrfase"/>
</dbReference>
<feature type="binding site" evidence="6">
    <location>
        <begin position="211"/>
        <end position="212"/>
    </location>
    <ligand>
        <name>S-adenosyl-L-methionine</name>
        <dbReference type="ChEBI" id="CHEBI:59789"/>
    </ligand>
</feature>
<dbReference type="Pfam" id="PF01739">
    <property type="entry name" value="CheR"/>
    <property type="match status" value="1"/>
</dbReference>
<dbReference type="Gene3D" id="3.40.50.150">
    <property type="entry name" value="Vaccinia Virus protein VP39"/>
    <property type="match status" value="1"/>
</dbReference>
<dbReference type="SUPFAM" id="SSF53335">
    <property type="entry name" value="S-adenosyl-L-methionine-dependent methyltransferases"/>
    <property type="match status" value="1"/>
</dbReference>
<comment type="catalytic activity">
    <reaction evidence="1 5">
        <text>L-glutamyl-[protein] + S-adenosyl-L-methionine = [protein]-L-glutamate 5-O-methyl ester + S-adenosyl-L-homocysteine</text>
        <dbReference type="Rhea" id="RHEA:24452"/>
        <dbReference type="Rhea" id="RHEA-COMP:10208"/>
        <dbReference type="Rhea" id="RHEA-COMP:10311"/>
        <dbReference type="ChEBI" id="CHEBI:29973"/>
        <dbReference type="ChEBI" id="CHEBI:57856"/>
        <dbReference type="ChEBI" id="CHEBI:59789"/>
        <dbReference type="ChEBI" id="CHEBI:82795"/>
        <dbReference type="EC" id="2.1.1.80"/>
    </reaction>
</comment>
<dbReference type="Proteomes" id="UP000326554">
    <property type="component" value="Unassembled WGS sequence"/>
</dbReference>
<dbReference type="EC" id="2.1.1.80" evidence="5"/>
<dbReference type="RefSeq" id="WP_150445289.1">
    <property type="nucleotide sequence ID" value="NZ_VYQE01000003.1"/>
</dbReference>
<dbReference type="SUPFAM" id="SSF47757">
    <property type="entry name" value="Chemotaxis receptor methyltransferase CheR, N-terminal domain"/>
    <property type="match status" value="1"/>
</dbReference>
<feature type="binding site" evidence="6">
    <location>
        <position position="86"/>
    </location>
    <ligand>
        <name>S-adenosyl-L-methionine</name>
        <dbReference type="ChEBI" id="CHEBI:59789"/>
    </ligand>
</feature>
<dbReference type="InterPro" id="IPR022641">
    <property type="entry name" value="CheR_N"/>
</dbReference>
<evidence type="ECO:0000256" key="2">
    <source>
        <dbReference type="ARBA" id="ARBA00022603"/>
    </source>
</evidence>
<dbReference type="GO" id="GO:0008983">
    <property type="term" value="F:protein-glutamate O-methyltransferase activity"/>
    <property type="evidence" value="ECO:0007669"/>
    <property type="project" value="UniProtKB-EC"/>
</dbReference>
<proteinExistence type="predicted"/>
<feature type="domain" description="CheR-type methyltransferase" evidence="7">
    <location>
        <begin position="13"/>
        <end position="265"/>
    </location>
</feature>
<evidence type="ECO:0000256" key="6">
    <source>
        <dbReference type="PIRSR" id="PIRSR000410-1"/>
    </source>
</evidence>
<gene>
    <name evidence="8" type="ORF">F3S47_10870</name>
</gene>
<dbReference type="PROSITE" id="PS50123">
    <property type="entry name" value="CHER"/>
    <property type="match status" value="1"/>
</dbReference>
<reference evidence="8 9" key="1">
    <citation type="submission" date="2019-09" db="EMBL/GenBank/DDBJ databases">
        <authorList>
            <person name="Park J.-S."/>
            <person name="Choi H.-J."/>
        </authorList>
    </citation>
    <scope>NUCLEOTIDE SEQUENCE [LARGE SCALE GENOMIC DNA]</scope>
    <source>
        <strain evidence="8 9">176SS1-4</strain>
    </source>
</reference>
<accession>A0A5J5GIE9</accession>
<feature type="binding site" evidence="6">
    <location>
        <position position="126"/>
    </location>
    <ligand>
        <name>S-adenosyl-L-methionine</name>
        <dbReference type="ChEBI" id="CHEBI:59789"/>
    </ligand>
</feature>
<dbReference type="SMART" id="SM00138">
    <property type="entry name" value="MeTrc"/>
    <property type="match status" value="1"/>
</dbReference>